<evidence type="ECO:0000256" key="4">
    <source>
        <dbReference type="ARBA" id="ARBA00022989"/>
    </source>
</evidence>
<dbReference type="InterPro" id="IPR036259">
    <property type="entry name" value="MFS_trans_sf"/>
</dbReference>
<dbReference type="Proteomes" id="UP001310890">
    <property type="component" value="Unassembled WGS sequence"/>
</dbReference>
<evidence type="ECO:0008006" key="9">
    <source>
        <dbReference type="Google" id="ProtNLM"/>
    </source>
</evidence>
<dbReference type="Gene3D" id="1.20.1250.20">
    <property type="entry name" value="MFS general substrate transporter like domains"/>
    <property type="match status" value="1"/>
</dbReference>
<feature type="transmembrane region" description="Helical" evidence="6">
    <location>
        <begin position="109"/>
        <end position="129"/>
    </location>
</feature>
<sequence>MQFTSLILQGFGFTALQTQYMQIPGNIVQIVTLIGSGYVSSRWPNMRCIVMILGNLICVMSAGLLVGLSTKNKWGRLVAIWLCSSQSVGFAMSLTMVSSNVAGYTKKQLTGAAVFVGYCVGNIIGPQTFRSKEAPYYHSAYIAMLVGYSVKTALVAVLYYYMWDSNRKRNREAISSDGQLTAQEEHDAIENGMHDMTEVDNKGFRYVL</sequence>
<evidence type="ECO:0000256" key="6">
    <source>
        <dbReference type="SAM" id="Phobius"/>
    </source>
</evidence>
<dbReference type="SUPFAM" id="SSF103473">
    <property type="entry name" value="MFS general substrate transporter"/>
    <property type="match status" value="1"/>
</dbReference>
<evidence type="ECO:0000256" key="5">
    <source>
        <dbReference type="ARBA" id="ARBA00023136"/>
    </source>
</evidence>
<feature type="transmembrane region" description="Helical" evidence="6">
    <location>
        <begin position="20"/>
        <end position="41"/>
    </location>
</feature>
<dbReference type="PANTHER" id="PTHR43791:SF70">
    <property type="entry name" value="MAJOR FACILITATOR SUPERFAMILY (MFS) PROFILE DOMAIN-CONTAINING PROTEIN"/>
    <property type="match status" value="1"/>
</dbReference>
<keyword evidence="4 6" id="KW-1133">Transmembrane helix</keyword>
<reference evidence="7" key="1">
    <citation type="submission" date="2023-08" db="EMBL/GenBank/DDBJ databases">
        <title>Black Yeasts Isolated from many extreme environments.</title>
        <authorList>
            <person name="Coleine C."/>
            <person name="Stajich J.E."/>
            <person name="Selbmann L."/>
        </authorList>
    </citation>
    <scope>NUCLEOTIDE SEQUENCE</scope>
    <source>
        <strain evidence="7">CCFEE 5401</strain>
    </source>
</reference>
<name>A0AAN7TFL1_9PEZI</name>
<comment type="caution">
    <text evidence="7">The sequence shown here is derived from an EMBL/GenBank/DDBJ whole genome shotgun (WGS) entry which is preliminary data.</text>
</comment>
<evidence type="ECO:0000256" key="3">
    <source>
        <dbReference type="ARBA" id="ARBA00022692"/>
    </source>
</evidence>
<protein>
    <recommendedName>
        <fullName evidence="9">Allantoate permease</fullName>
    </recommendedName>
</protein>
<dbReference type="GO" id="GO:0022857">
    <property type="term" value="F:transmembrane transporter activity"/>
    <property type="evidence" value="ECO:0007669"/>
    <property type="project" value="TreeGrafter"/>
</dbReference>
<keyword evidence="3 6" id="KW-0812">Transmembrane</keyword>
<feature type="transmembrane region" description="Helical" evidence="6">
    <location>
        <begin position="48"/>
        <end position="68"/>
    </location>
</feature>
<dbReference type="PANTHER" id="PTHR43791">
    <property type="entry name" value="PERMEASE-RELATED"/>
    <property type="match status" value="1"/>
</dbReference>
<organism evidence="7 8">
    <name type="scientific">Meristemomyces frigidus</name>
    <dbReference type="NCBI Taxonomy" id="1508187"/>
    <lineage>
        <taxon>Eukaryota</taxon>
        <taxon>Fungi</taxon>
        <taxon>Dikarya</taxon>
        <taxon>Ascomycota</taxon>
        <taxon>Pezizomycotina</taxon>
        <taxon>Dothideomycetes</taxon>
        <taxon>Dothideomycetidae</taxon>
        <taxon>Mycosphaerellales</taxon>
        <taxon>Teratosphaeriaceae</taxon>
        <taxon>Meristemomyces</taxon>
    </lineage>
</organism>
<evidence type="ECO:0000313" key="7">
    <source>
        <dbReference type="EMBL" id="KAK5112330.1"/>
    </source>
</evidence>
<feature type="transmembrane region" description="Helical" evidence="6">
    <location>
        <begin position="141"/>
        <end position="161"/>
    </location>
</feature>
<evidence type="ECO:0000256" key="1">
    <source>
        <dbReference type="ARBA" id="ARBA00004141"/>
    </source>
</evidence>
<proteinExistence type="predicted"/>
<evidence type="ECO:0000256" key="2">
    <source>
        <dbReference type="ARBA" id="ARBA00022448"/>
    </source>
</evidence>
<comment type="subcellular location">
    <subcellularLocation>
        <location evidence="1">Membrane</location>
        <topology evidence="1">Multi-pass membrane protein</topology>
    </subcellularLocation>
</comment>
<evidence type="ECO:0000313" key="8">
    <source>
        <dbReference type="Proteomes" id="UP001310890"/>
    </source>
</evidence>
<accession>A0AAN7TFL1</accession>
<feature type="transmembrane region" description="Helical" evidence="6">
    <location>
        <begin position="74"/>
        <end position="97"/>
    </location>
</feature>
<keyword evidence="5 6" id="KW-0472">Membrane</keyword>
<dbReference type="AlphaFoldDB" id="A0AAN7TFL1"/>
<dbReference type="EMBL" id="JAVRRL010000031">
    <property type="protein sequence ID" value="KAK5112330.1"/>
    <property type="molecule type" value="Genomic_DNA"/>
</dbReference>
<gene>
    <name evidence="7" type="ORF">LTR62_004293</name>
</gene>
<keyword evidence="2" id="KW-0813">Transport</keyword>
<dbReference type="GO" id="GO:0016020">
    <property type="term" value="C:membrane"/>
    <property type="evidence" value="ECO:0007669"/>
    <property type="project" value="UniProtKB-SubCell"/>
</dbReference>